<reference evidence="2" key="1">
    <citation type="journal article" date="2015" name="Genome Biol. Evol.">
        <title>Organellar Genomes of White Spruce (Picea glauca): Assembly and Annotation.</title>
        <authorList>
            <person name="Jackman S.D."/>
            <person name="Warren R.L."/>
            <person name="Gibb E.A."/>
            <person name="Vandervalk B.P."/>
            <person name="Mohamadi H."/>
            <person name="Chu J."/>
            <person name="Raymond A."/>
            <person name="Pleasance S."/>
            <person name="Coope R."/>
            <person name="Wildung M.R."/>
            <person name="Ritland C.E."/>
            <person name="Bousquet J."/>
            <person name="Jones S.J."/>
            <person name="Bohlmann J."/>
            <person name="Birol I."/>
        </authorList>
    </citation>
    <scope>NUCLEOTIDE SEQUENCE [LARGE SCALE GENOMIC DNA]</scope>
    <source>
        <tissue evidence="2">Flushing bud</tissue>
    </source>
</reference>
<keyword evidence="1" id="KW-1133">Transmembrane helix</keyword>
<feature type="transmembrane region" description="Helical" evidence="1">
    <location>
        <begin position="40"/>
        <end position="59"/>
    </location>
</feature>
<evidence type="ECO:0000256" key="1">
    <source>
        <dbReference type="SAM" id="Phobius"/>
    </source>
</evidence>
<geneLocation type="mitochondrion" evidence="2"/>
<proteinExistence type="predicted"/>
<accession>A0A101LU27</accession>
<dbReference type="EMBL" id="LKAM01000020">
    <property type="protein sequence ID" value="KUM45369.1"/>
    <property type="molecule type" value="Genomic_DNA"/>
</dbReference>
<keyword evidence="2" id="KW-0496">Mitochondrion</keyword>
<dbReference type="AlphaFoldDB" id="A0A101LU27"/>
<organism evidence="2">
    <name type="scientific">Picea glauca</name>
    <name type="common">White spruce</name>
    <name type="synonym">Pinus glauca</name>
    <dbReference type="NCBI Taxonomy" id="3330"/>
    <lineage>
        <taxon>Eukaryota</taxon>
        <taxon>Viridiplantae</taxon>
        <taxon>Streptophyta</taxon>
        <taxon>Embryophyta</taxon>
        <taxon>Tracheophyta</taxon>
        <taxon>Spermatophyta</taxon>
        <taxon>Pinopsida</taxon>
        <taxon>Pinidae</taxon>
        <taxon>Conifers I</taxon>
        <taxon>Pinales</taxon>
        <taxon>Pinaceae</taxon>
        <taxon>Picea</taxon>
    </lineage>
</organism>
<evidence type="ECO:0000313" key="2">
    <source>
        <dbReference type="EMBL" id="KUM45369.1"/>
    </source>
</evidence>
<protein>
    <submittedName>
        <fullName evidence="2">Uncharacterized protein</fullName>
    </submittedName>
</protein>
<name>A0A101LU27_PICGL</name>
<gene>
    <name evidence="2" type="ORF">ABT39_MTgene3442</name>
</gene>
<sequence length="71" mass="7887">MGGDKQQTGDNRKCTVRLLSLSRSYCPEGEQLLHPSDFTSFNNVLILINLVLMGLGITFPTPRGNKMDFIS</sequence>
<keyword evidence="1" id="KW-0472">Membrane</keyword>
<keyword evidence="1" id="KW-0812">Transmembrane</keyword>
<comment type="caution">
    <text evidence="2">The sequence shown here is derived from an EMBL/GenBank/DDBJ whole genome shotgun (WGS) entry which is preliminary data.</text>
</comment>